<evidence type="ECO:0000313" key="8">
    <source>
        <dbReference type="Proteomes" id="UP000324907"/>
    </source>
</evidence>
<evidence type="ECO:0000313" key="4">
    <source>
        <dbReference type="EMBL" id="KAA0162068.1"/>
    </source>
</evidence>
<dbReference type="OMA" id="TCIAAKQ"/>
<evidence type="ECO:0008006" key="10">
    <source>
        <dbReference type="Google" id="ProtNLM"/>
    </source>
</evidence>
<feature type="compositionally biased region" description="Acidic residues" evidence="1">
    <location>
        <begin position="479"/>
        <end position="492"/>
    </location>
</feature>
<feature type="compositionally biased region" description="Low complexity" evidence="1">
    <location>
        <begin position="469"/>
        <end position="478"/>
    </location>
</feature>
<dbReference type="InterPro" id="IPR045203">
    <property type="entry name" value="RanGAP1/2"/>
</dbReference>
<dbReference type="EMBL" id="VLTL01000107">
    <property type="protein sequence ID" value="KAA0160678.1"/>
    <property type="molecule type" value="Genomic_DNA"/>
</dbReference>
<dbReference type="EMBL" id="VLTN01000034">
    <property type="protein sequence ID" value="KAA0150423.1"/>
    <property type="molecule type" value="Genomic_DNA"/>
</dbReference>
<feature type="region of interest" description="Disordered" evidence="1">
    <location>
        <begin position="469"/>
        <end position="492"/>
    </location>
</feature>
<evidence type="ECO:0000256" key="1">
    <source>
        <dbReference type="SAM" id="MobiDB-lite"/>
    </source>
</evidence>
<organism evidence="5 6">
    <name type="scientific">Cafeteria roenbergensis</name>
    <name type="common">Marine flagellate</name>
    <dbReference type="NCBI Taxonomy" id="33653"/>
    <lineage>
        <taxon>Eukaryota</taxon>
        <taxon>Sar</taxon>
        <taxon>Stramenopiles</taxon>
        <taxon>Bigyra</taxon>
        <taxon>Opalozoa</taxon>
        <taxon>Bicosoecida</taxon>
        <taxon>Cafeteriaceae</taxon>
        <taxon>Cafeteria</taxon>
    </lineage>
</organism>
<accession>A0A5A8ECN0</accession>
<comment type="caution">
    <text evidence="5">The sequence shown here is derived from an EMBL/GenBank/DDBJ whole genome shotgun (WGS) entry which is preliminary data.</text>
</comment>
<dbReference type="Proteomes" id="UP000324907">
    <property type="component" value="Unassembled WGS sequence"/>
</dbReference>
<evidence type="ECO:0000313" key="2">
    <source>
        <dbReference type="EMBL" id="KAA0150423.1"/>
    </source>
</evidence>
<name>A0A5A8ECN0_CAFRO</name>
<dbReference type="SUPFAM" id="SSF52047">
    <property type="entry name" value="RNI-like"/>
    <property type="match status" value="1"/>
</dbReference>
<dbReference type="InterPro" id="IPR032675">
    <property type="entry name" value="LRR_dom_sf"/>
</dbReference>
<evidence type="ECO:0000313" key="5">
    <source>
        <dbReference type="EMBL" id="KAA0174934.1"/>
    </source>
</evidence>
<evidence type="ECO:0000313" key="6">
    <source>
        <dbReference type="Proteomes" id="UP000322899"/>
    </source>
</evidence>
<dbReference type="Proteomes" id="UP000323011">
    <property type="component" value="Unassembled WGS sequence"/>
</dbReference>
<dbReference type="Proteomes" id="UP000325113">
    <property type="component" value="Unassembled WGS sequence"/>
</dbReference>
<evidence type="ECO:0000313" key="9">
    <source>
        <dbReference type="Proteomes" id="UP000325113"/>
    </source>
</evidence>
<gene>
    <name evidence="5" type="ORF">FNF27_03649</name>
    <name evidence="3" type="ORF">FNF28_05377</name>
    <name evidence="2" type="ORF">FNF29_05226</name>
    <name evidence="4" type="ORF">FNF31_03479</name>
</gene>
<dbReference type="OrthoDB" id="120976at2759"/>
<dbReference type="PANTHER" id="PTHR46761">
    <property type="entry name" value="RAN GTPASE-ACTIVATING PROTEIN 1"/>
    <property type="match status" value="1"/>
</dbReference>
<keyword evidence="7" id="KW-1185">Reference proteome</keyword>
<dbReference type="EMBL" id="VLTM01000030">
    <property type="protein sequence ID" value="KAA0162068.1"/>
    <property type="molecule type" value="Genomic_DNA"/>
</dbReference>
<dbReference type="Gene3D" id="3.80.10.10">
    <property type="entry name" value="Ribonuclease Inhibitor"/>
    <property type="match status" value="1"/>
</dbReference>
<dbReference type="PANTHER" id="PTHR46761:SF2">
    <property type="entry name" value="RAN GTPASE-ACTIVATING PROTEIN 1"/>
    <property type="match status" value="1"/>
</dbReference>
<protein>
    <recommendedName>
        <fullName evidence="10">WPP domain-containing protein</fullName>
    </recommendedName>
</protein>
<proteinExistence type="predicted"/>
<sequence>MAATDAASATPAAPAAGPTEQVLAALGDVTPDTAAPEAPNTTFCIVGGPMGAMEEDAAEYVASKVLSGERTHYTRAELGSWAHSEGSLTVLGKAIASCPGMVEIDFANIVAGRREAQAVAAYRALADQLEPLRGKIRLVDFSYNAIGPRGLAPLRGLLLEQTALEELIMVRCGVSGATQESIADLLLFRGALDRPAPGAAPAAADAPLPPAMATRLRRLIFDNNLAKDQGAQAMARIIRHSPDLEEFQMGMSRVESAGAIALMDAIRALPRPNLRRIDVHDNVFGEAAGPAVAATVSPAVVPALEEFLASDLMLHDGGVAMVARSLLGLPVEPTGDDAADLTPDPAALKRPLRVLSLGGNDVVVDGAAMPFVALLLRELPALQEMRLAVNDMGFAVRLLADALRQRRAAGRPDIRLLDISGNLCHPKALNDVVDACIECGVAQLEIGGNFGSEERVQGWADRAAAAGGATTISTSGGEMEPEEEDTEAEEEEAYEHVALPELRTPADAAVDALADELAKATVEE</sequence>
<evidence type="ECO:0000313" key="7">
    <source>
        <dbReference type="Proteomes" id="UP000323011"/>
    </source>
</evidence>
<dbReference type="AlphaFoldDB" id="A0A5A8ECN0"/>
<dbReference type="EMBL" id="VLTO01000018">
    <property type="protein sequence ID" value="KAA0174934.1"/>
    <property type="molecule type" value="Genomic_DNA"/>
</dbReference>
<evidence type="ECO:0000313" key="3">
    <source>
        <dbReference type="EMBL" id="KAA0160678.1"/>
    </source>
</evidence>
<dbReference type="Proteomes" id="UP000322899">
    <property type="component" value="Unassembled WGS sequence"/>
</dbReference>
<dbReference type="GO" id="GO:0005096">
    <property type="term" value="F:GTPase activator activity"/>
    <property type="evidence" value="ECO:0007669"/>
    <property type="project" value="InterPro"/>
</dbReference>
<reference evidence="6 7" key="1">
    <citation type="submission" date="2019-07" db="EMBL/GenBank/DDBJ databases">
        <title>Genomes of Cafeteria roenbergensis.</title>
        <authorList>
            <person name="Fischer M.G."/>
            <person name="Hackl T."/>
            <person name="Roman M."/>
        </authorList>
    </citation>
    <scope>NUCLEOTIDE SEQUENCE [LARGE SCALE GENOMIC DNA]</scope>
    <source>
        <strain evidence="2 7">BVI</strain>
        <strain evidence="4 9">Cflag</strain>
        <strain evidence="5 6">E4-10P</strain>
        <strain evidence="3 8">RCC970-E3</strain>
    </source>
</reference>